<dbReference type="InterPro" id="IPR036188">
    <property type="entry name" value="FAD/NAD-bd_sf"/>
</dbReference>
<organism evidence="5 6">
    <name type="scientific">Martelella alba</name>
    <dbReference type="NCBI Taxonomy" id="2590451"/>
    <lineage>
        <taxon>Bacteria</taxon>
        <taxon>Pseudomonadati</taxon>
        <taxon>Pseudomonadota</taxon>
        <taxon>Alphaproteobacteria</taxon>
        <taxon>Hyphomicrobiales</taxon>
        <taxon>Aurantimonadaceae</taxon>
        <taxon>Martelella</taxon>
    </lineage>
</organism>
<dbReference type="InterPro" id="IPR000595">
    <property type="entry name" value="cNMP-bd_dom"/>
</dbReference>
<dbReference type="PRINTS" id="PR00368">
    <property type="entry name" value="FADPNR"/>
</dbReference>
<dbReference type="Gene3D" id="3.50.50.60">
    <property type="entry name" value="FAD/NAD(P)-binding domain"/>
    <property type="match status" value="2"/>
</dbReference>
<dbReference type="RefSeq" id="WP_141151053.1">
    <property type="nucleotide sequence ID" value="NZ_VHLG01000021.1"/>
</dbReference>
<dbReference type="GO" id="GO:0016491">
    <property type="term" value="F:oxidoreductase activity"/>
    <property type="evidence" value="ECO:0007669"/>
    <property type="project" value="UniProtKB-KW"/>
</dbReference>
<evidence type="ECO:0000256" key="2">
    <source>
        <dbReference type="ARBA" id="ARBA00022630"/>
    </source>
</evidence>
<keyword evidence="3" id="KW-0560">Oxidoreductase</keyword>
<protein>
    <recommendedName>
        <fullName evidence="1">Thioredoxin reductase</fullName>
    </recommendedName>
</protein>
<feature type="domain" description="Cyclic nucleotide-binding" evidence="4">
    <location>
        <begin position="18"/>
        <end position="138"/>
    </location>
</feature>
<proteinExistence type="predicted"/>
<accession>A0A506TY10</accession>
<gene>
    <name evidence="5" type="ORF">FJU08_21180</name>
</gene>
<dbReference type="CDD" id="cd00038">
    <property type="entry name" value="CAP_ED"/>
    <property type="match status" value="1"/>
</dbReference>
<evidence type="ECO:0000313" key="5">
    <source>
        <dbReference type="EMBL" id="TPW26952.1"/>
    </source>
</evidence>
<dbReference type="EMBL" id="VHLG01000021">
    <property type="protein sequence ID" value="TPW26952.1"/>
    <property type="molecule type" value="Genomic_DNA"/>
</dbReference>
<dbReference type="Pfam" id="PF00027">
    <property type="entry name" value="cNMP_binding"/>
    <property type="match status" value="1"/>
</dbReference>
<evidence type="ECO:0000259" key="4">
    <source>
        <dbReference type="PROSITE" id="PS50042"/>
    </source>
</evidence>
<dbReference type="Gene3D" id="2.60.120.10">
    <property type="entry name" value="Jelly Rolls"/>
    <property type="match status" value="1"/>
</dbReference>
<sequence length="549" mass="59425">MLMSNEELSDPWNREGQTFPKLPEAMIDRLYNYGREERFDSETMLFRRGDRSIDFFVVLEGQINITYDDATKGPDLLYSYQRGQFTGEQNLFNGRKILLSAAAAEKTCVLRIKNADFRAFLAGEPDIAEIIMRAFILRRVGFIRHKRGGVVLLGPSNSGKLLEMQRFLTRNAYPVEVIDTQTGAAARPLMATLGLDEDQLPAIVEPGGNVLVRPDIMTLADQLGIAEAPAVETVYDVAVVGAGPSGLATAVYATSEGLRTVVLETLAPGGQAGTSSKIENYLGFPTGVSGMALAGRAHIQAQKFGALLCVSRSVVALDCEASPFRLTLEDGQAVQARAVVIATGARYRRLDVPDYDRFEGQGIHYAATAMEAQICREQDVVVVGGGNSAGQAAIYLSSTARHVHMLLRSGLSRTMSDYLVQRIESSPRISTYEKSEIEALRGRDVLQGVSWRGGLSRRQIHLSTGNIFVMIGARPNTDWLQGCIDLDERGFVKTGETPADGLPALPFAASRSGIFAIGDVRSGSIKRVASAVGEGSVVVSSVHQYLAKA</sequence>
<dbReference type="SMART" id="SM00100">
    <property type="entry name" value="cNMP"/>
    <property type="match status" value="1"/>
</dbReference>
<dbReference type="PROSITE" id="PS50042">
    <property type="entry name" value="CNMP_BINDING_3"/>
    <property type="match status" value="1"/>
</dbReference>
<dbReference type="PRINTS" id="PR00469">
    <property type="entry name" value="PNDRDTASEII"/>
</dbReference>
<keyword evidence="2" id="KW-0285">Flavoprotein</keyword>
<dbReference type="InterPro" id="IPR014710">
    <property type="entry name" value="RmlC-like_jellyroll"/>
</dbReference>
<dbReference type="AlphaFoldDB" id="A0A506TY10"/>
<dbReference type="SUPFAM" id="SSF51206">
    <property type="entry name" value="cAMP-binding domain-like"/>
    <property type="match status" value="1"/>
</dbReference>
<evidence type="ECO:0000256" key="3">
    <source>
        <dbReference type="ARBA" id="ARBA00023002"/>
    </source>
</evidence>
<reference evidence="5 6" key="1">
    <citation type="submission" date="2019-06" db="EMBL/GenBank/DDBJ databases">
        <authorList>
            <person name="Li M."/>
        </authorList>
    </citation>
    <scope>NUCLEOTIDE SEQUENCE [LARGE SCALE GENOMIC DNA]</scope>
    <source>
        <strain evidence="5 6">BGMRC2036</strain>
    </source>
</reference>
<dbReference type="InterPro" id="IPR018490">
    <property type="entry name" value="cNMP-bd_dom_sf"/>
</dbReference>
<name>A0A506TY10_9HYPH</name>
<comment type="caution">
    <text evidence="5">The sequence shown here is derived from an EMBL/GenBank/DDBJ whole genome shotgun (WGS) entry which is preliminary data.</text>
</comment>
<dbReference type="OrthoDB" id="9786503at2"/>
<dbReference type="Proteomes" id="UP000318801">
    <property type="component" value="Unassembled WGS sequence"/>
</dbReference>
<keyword evidence="6" id="KW-1185">Reference proteome</keyword>
<dbReference type="PANTHER" id="PTHR48105">
    <property type="entry name" value="THIOREDOXIN REDUCTASE 1-RELATED-RELATED"/>
    <property type="match status" value="1"/>
</dbReference>
<dbReference type="SUPFAM" id="SSF51905">
    <property type="entry name" value="FAD/NAD(P)-binding domain"/>
    <property type="match status" value="1"/>
</dbReference>
<evidence type="ECO:0000313" key="6">
    <source>
        <dbReference type="Proteomes" id="UP000318801"/>
    </source>
</evidence>
<dbReference type="InterPro" id="IPR023753">
    <property type="entry name" value="FAD/NAD-binding_dom"/>
</dbReference>
<evidence type="ECO:0000256" key="1">
    <source>
        <dbReference type="ARBA" id="ARBA00018719"/>
    </source>
</evidence>
<dbReference type="Pfam" id="PF07992">
    <property type="entry name" value="Pyr_redox_2"/>
    <property type="match status" value="1"/>
</dbReference>
<dbReference type="InterPro" id="IPR050097">
    <property type="entry name" value="Ferredoxin-NADP_redctase_2"/>
</dbReference>